<evidence type="ECO:0000256" key="7">
    <source>
        <dbReference type="ARBA" id="ARBA00022692"/>
    </source>
</evidence>
<dbReference type="GO" id="GO:0004674">
    <property type="term" value="F:protein serine/threonine kinase activity"/>
    <property type="evidence" value="ECO:0007669"/>
    <property type="project" value="UniProtKB-KW"/>
</dbReference>
<evidence type="ECO:0000256" key="9">
    <source>
        <dbReference type="ARBA" id="ARBA00022741"/>
    </source>
</evidence>
<evidence type="ECO:0000256" key="5">
    <source>
        <dbReference type="ARBA" id="ARBA00022553"/>
    </source>
</evidence>
<dbReference type="InterPro" id="IPR018391">
    <property type="entry name" value="PQQ_b-propeller_rpt"/>
</dbReference>
<evidence type="ECO:0000256" key="1">
    <source>
        <dbReference type="ARBA" id="ARBA00001946"/>
    </source>
</evidence>
<feature type="compositionally biased region" description="Acidic residues" evidence="19">
    <location>
        <begin position="984"/>
        <end position="993"/>
    </location>
</feature>
<keyword evidence="23" id="KW-1185">Reference proteome</keyword>
<feature type="region of interest" description="Disordered" evidence="19">
    <location>
        <begin position="984"/>
        <end position="1025"/>
    </location>
</feature>
<dbReference type="FunFam" id="3.30.200.20:FF:000077">
    <property type="entry name" value="Putative Serine/threonine-protein kinase/endoribonuclease IRE1"/>
    <property type="match status" value="1"/>
</dbReference>
<dbReference type="FunFam" id="1.20.1440.180:FF:000001">
    <property type="entry name" value="Serine/threonine-protein kinase/endoribonuclease IRE1"/>
    <property type="match status" value="1"/>
</dbReference>
<evidence type="ECO:0000313" key="23">
    <source>
        <dbReference type="Proteomes" id="UP000708208"/>
    </source>
</evidence>
<dbReference type="PANTHER" id="PTHR13954:SF6">
    <property type="entry name" value="NON-SPECIFIC SERINE_THREONINE PROTEIN KINASE"/>
    <property type="match status" value="1"/>
</dbReference>
<evidence type="ECO:0000256" key="4">
    <source>
        <dbReference type="ARBA" id="ARBA00022527"/>
    </source>
</evidence>
<keyword evidence="4" id="KW-0723">Serine/threonine-protein kinase</keyword>
<evidence type="ECO:0000256" key="3">
    <source>
        <dbReference type="ARBA" id="ARBA00012513"/>
    </source>
</evidence>
<dbReference type="InterPro" id="IPR045133">
    <property type="entry name" value="IRE1/2-like"/>
</dbReference>
<keyword evidence="10" id="KW-0418">Kinase</keyword>
<accession>A0A8J2JX65</accession>
<dbReference type="SMART" id="SM00580">
    <property type="entry name" value="PUG"/>
    <property type="match status" value="1"/>
</dbReference>
<evidence type="ECO:0000256" key="6">
    <source>
        <dbReference type="ARBA" id="ARBA00022679"/>
    </source>
</evidence>
<dbReference type="CDD" id="cd10422">
    <property type="entry name" value="RNase_Ire1"/>
    <property type="match status" value="1"/>
</dbReference>
<evidence type="ECO:0000256" key="17">
    <source>
        <dbReference type="ARBA" id="ARBA00047899"/>
    </source>
</evidence>
<keyword evidence="8" id="KW-0732">Signal</keyword>
<dbReference type="GO" id="GO:0005524">
    <property type="term" value="F:ATP binding"/>
    <property type="evidence" value="ECO:0007669"/>
    <property type="project" value="UniProtKB-KW"/>
</dbReference>
<keyword evidence="6" id="KW-0808">Transferase</keyword>
<organism evidence="22 23">
    <name type="scientific">Allacma fusca</name>
    <dbReference type="NCBI Taxonomy" id="39272"/>
    <lineage>
        <taxon>Eukaryota</taxon>
        <taxon>Metazoa</taxon>
        <taxon>Ecdysozoa</taxon>
        <taxon>Arthropoda</taxon>
        <taxon>Hexapoda</taxon>
        <taxon>Collembola</taxon>
        <taxon>Symphypleona</taxon>
        <taxon>Sminthuridae</taxon>
        <taxon>Allacma</taxon>
    </lineage>
</organism>
<dbReference type="CDD" id="cd09769">
    <property type="entry name" value="Luminal_IRE1"/>
    <property type="match status" value="1"/>
</dbReference>
<dbReference type="GO" id="GO:0010468">
    <property type="term" value="P:regulation of gene expression"/>
    <property type="evidence" value="ECO:0007669"/>
    <property type="project" value="UniProtKB-ARBA"/>
</dbReference>
<keyword evidence="13" id="KW-0067">ATP-binding</keyword>
<dbReference type="InterPro" id="IPR008271">
    <property type="entry name" value="Ser/Thr_kinase_AS"/>
</dbReference>
<evidence type="ECO:0000256" key="19">
    <source>
        <dbReference type="SAM" id="MobiDB-lite"/>
    </source>
</evidence>
<keyword evidence="7" id="KW-0812">Transmembrane</keyword>
<dbReference type="GO" id="GO:1990604">
    <property type="term" value="C:IRE1-TRAF2-ASK1 complex"/>
    <property type="evidence" value="ECO:0007669"/>
    <property type="project" value="TreeGrafter"/>
</dbReference>
<dbReference type="GO" id="GO:0006397">
    <property type="term" value="P:mRNA processing"/>
    <property type="evidence" value="ECO:0007669"/>
    <property type="project" value="InterPro"/>
</dbReference>
<evidence type="ECO:0000256" key="15">
    <source>
        <dbReference type="ARBA" id="ARBA00023136"/>
    </source>
</evidence>
<dbReference type="PANTHER" id="PTHR13954">
    <property type="entry name" value="IRE1-RELATED"/>
    <property type="match status" value="1"/>
</dbReference>
<keyword evidence="5" id="KW-0597">Phosphoprotein</keyword>
<sequence length="1090" mass="123177">MCLSQRRLSVLVYHQPYRWFFQNMSYSGNSCWNKCRNFYYSSSYITRQNRQMKSIVFEKRKLPNVQATTVDSGNDGVKLDTTNERQKWAEDQKHEKFESAKDAPNILTELTPDPVESLLLVSTLDGSLTALDRKSGQLRWVSKDEPMIRVPSGGKLDSLPKPPFFLPDPRSGSLYVLGRYGQLRKLPFTIPQLVSMAPCRSTEGLLYTGRKMDMWLKLNPLTGEKKEMKASDDLTCPLTSERENLNGGNSKSVLIGKSEYTIAMLDGSRKWNVTFHDYSSIDMNPQSMQDYDLLHFTSPSTGSILTYDRESGQLLWQSDLQSPVIALYSIDTSLSSLVSVPFTAVASETLNRIKSPAAERDESKLLPTLYIGECPYGLYAVPSLVDETVYTISNTNRELPQIAGPKGSIENNYPSVNEDAATDSTGTDGDILIFGHYEVPETTNKKSHMQITSSVVESASSNTSSDYDNVVNDSDTDRVIFQPQPSKFFGGFQQNNLYSTPNQFPPIPERVEKDKSRGTEDNPTYVVFATAVATLFITSTLMSGGYIAFRIINKKKPEKRTYLSGSDGIVTVGKISFDPSAVLGKGCEGTFVYKGKFENRAVAVKRILPDCFAFADREVDLLKESDEHPNVVRYYCTEEDFQFRYIALELCAATLHDWVEGKFIHENISPLTVLKESTDGLTYLHSLRIVHRDIKPANVLLSLCPNTNTVKAMISDFGLCKKLVNGRVSFSRRSGGIPGTEGWIAPELMWVGSDVQRTTYAVDIFSLGCVFYYVLSKGSHPFGDAFQRQSNIISGKYVLNEVSDTKDFVGGQDLIRSMISADADFRPSPAAILRHPMFWSQEKILGFFLDVSDRIEKENEQTCPLLRCLESGETKEEVVKTDWRNHICAEVALDLRKYRTYKGNSVRDLLRALRNKKNHYRELTPQAQASLGEIPDKFVNYWISRFPHLLPYTWSKFECVKTEPIFSKYYSDTFNFFPRRELEPLSEEPEENTEPNSESVLSSSVSADTNYEGNGSPEKSPQNPRQIITKNFWKSKNQQNTRYRRPRGTPVNVSSEFYRLNQGSIANPLPVHTIISPASSENNWRERNPT</sequence>
<keyword evidence="14" id="KW-1133">Transmembrane helix</keyword>
<feature type="compositionally biased region" description="Low complexity" evidence="19">
    <location>
        <begin position="994"/>
        <end position="1006"/>
    </location>
</feature>
<dbReference type="CDD" id="cd13982">
    <property type="entry name" value="STKc_IRE1"/>
    <property type="match status" value="1"/>
</dbReference>
<dbReference type="GO" id="GO:0004521">
    <property type="term" value="F:RNA endonuclease activity"/>
    <property type="evidence" value="ECO:0007669"/>
    <property type="project" value="InterPro"/>
</dbReference>
<reference evidence="22" key="1">
    <citation type="submission" date="2021-06" db="EMBL/GenBank/DDBJ databases">
        <authorList>
            <person name="Hodson N. C."/>
            <person name="Mongue J. A."/>
            <person name="Jaron S. K."/>
        </authorList>
    </citation>
    <scope>NUCLEOTIDE SEQUENCE</scope>
</reference>
<dbReference type="SMART" id="SM00220">
    <property type="entry name" value="S_TKc"/>
    <property type="match status" value="1"/>
</dbReference>
<dbReference type="GO" id="GO:0080090">
    <property type="term" value="P:regulation of primary metabolic process"/>
    <property type="evidence" value="ECO:0007669"/>
    <property type="project" value="UniProtKB-ARBA"/>
</dbReference>
<dbReference type="AlphaFoldDB" id="A0A8J2JX65"/>
<dbReference type="EC" id="2.7.11.1" evidence="3"/>
<gene>
    <name evidence="22" type="ORF">AFUS01_LOCUS15876</name>
</gene>
<dbReference type="PROSITE" id="PS50011">
    <property type="entry name" value="PROTEIN_KINASE_DOM"/>
    <property type="match status" value="1"/>
</dbReference>
<dbReference type="GO" id="GO:0036498">
    <property type="term" value="P:IRE1-mediated unfolded protein response"/>
    <property type="evidence" value="ECO:0007669"/>
    <property type="project" value="TreeGrafter"/>
</dbReference>
<feature type="compositionally biased region" description="Polar residues" evidence="19">
    <location>
        <begin position="1007"/>
        <end position="1025"/>
    </location>
</feature>
<dbReference type="GO" id="GO:0070059">
    <property type="term" value="P:intrinsic apoptotic signaling pathway in response to endoplasmic reticulum stress"/>
    <property type="evidence" value="ECO:0007669"/>
    <property type="project" value="TreeGrafter"/>
</dbReference>
<comment type="cofactor">
    <cofactor evidence="1">
        <name>Mg(2+)</name>
        <dbReference type="ChEBI" id="CHEBI:18420"/>
    </cofactor>
</comment>
<evidence type="ECO:0000256" key="8">
    <source>
        <dbReference type="ARBA" id="ARBA00022729"/>
    </source>
</evidence>
<comment type="caution">
    <text evidence="22">The sequence shown here is derived from an EMBL/GenBank/DDBJ whole genome shotgun (WGS) entry which is preliminary data.</text>
</comment>
<evidence type="ECO:0000256" key="10">
    <source>
        <dbReference type="ARBA" id="ARBA00022777"/>
    </source>
</evidence>
<keyword evidence="12" id="KW-0256">Endoplasmic reticulum</keyword>
<evidence type="ECO:0000256" key="18">
    <source>
        <dbReference type="ARBA" id="ARBA00048679"/>
    </source>
</evidence>
<evidence type="ECO:0000256" key="14">
    <source>
        <dbReference type="ARBA" id="ARBA00022989"/>
    </source>
</evidence>
<evidence type="ECO:0000256" key="16">
    <source>
        <dbReference type="ARBA" id="ARBA00023268"/>
    </source>
</evidence>
<comment type="catalytic activity">
    <reaction evidence="18">
        <text>L-seryl-[protein] + ATP = O-phospho-L-seryl-[protein] + ADP + H(+)</text>
        <dbReference type="Rhea" id="RHEA:17989"/>
        <dbReference type="Rhea" id="RHEA-COMP:9863"/>
        <dbReference type="Rhea" id="RHEA-COMP:11604"/>
        <dbReference type="ChEBI" id="CHEBI:15378"/>
        <dbReference type="ChEBI" id="CHEBI:29999"/>
        <dbReference type="ChEBI" id="CHEBI:30616"/>
        <dbReference type="ChEBI" id="CHEBI:83421"/>
        <dbReference type="ChEBI" id="CHEBI:456216"/>
        <dbReference type="EC" id="2.7.11.1"/>
    </reaction>
</comment>
<dbReference type="GO" id="GO:0016787">
    <property type="term" value="F:hydrolase activity"/>
    <property type="evidence" value="ECO:0007669"/>
    <property type="project" value="UniProtKB-KW"/>
</dbReference>
<dbReference type="Pfam" id="PF00069">
    <property type="entry name" value="Pkinase"/>
    <property type="match status" value="1"/>
</dbReference>
<evidence type="ECO:0000259" key="20">
    <source>
        <dbReference type="PROSITE" id="PS50011"/>
    </source>
</evidence>
<keyword evidence="9" id="KW-0547">Nucleotide-binding</keyword>
<feature type="domain" description="KEN" evidence="21">
    <location>
        <begin position="841"/>
        <end position="972"/>
    </location>
</feature>
<keyword evidence="16" id="KW-0511">Multifunctional enzyme</keyword>
<dbReference type="PROSITE" id="PS51392">
    <property type="entry name" value="KEN"/>
    <property type="match status" value="1"/>
</dbReference>
<keyword evidence="11" id="KW-0378">Hydrolase</keyword>
<keyword evidence="15" id="KW-0472">Membrane</keyword>
<evidence type="ECO:0000256" key="12">
    <source>
        <dbReference type="ARBA" id="ARBA00022824"/>
    </source>
</evidence>
<feature type="domain" description="Protein kinase" evidence="20">
    <location>
        <begin position="577"/>
        <end position="838"/>
    </location>
</feature>
<dbReference type="Pfam" id="PF06479">
    <property type="entry name" value="Ribonuc_2-5A"/>
    <property type="match status" value="1"/>
</dbReference>
<dbReference type="OrthoDB" id="63989at2759"/>
<comment type="catalytic activity">
    <reaction evidence="17">
        <text>L-threonyl-[protein] + ATP = O-phospho-L-threonyl-[protein] + ADP + H(+)</text>
        <dbReference type="Rhea" id="RHEA:46608"/>
        <dbReference type="Rhea" id="RHEA-COMP:11060"/>
        <dbReference type="Rhea" id="RHEA-COMP:11605"/>
        <dbReference type="ChEBI" id="CHEBI:15378"/>
        <dbReference type="ChEBI" id="CHEBI:30013"/>
        <dbReference type="ChEBI" id="CHEBI:30616"/>
        <dbReference type="ChEBI" id="CHEBI:61977"/>
        <dbReference type="ChEBI" id="CHEBI:456216"/>
        <dbReference type="EC" id="2.7.11.1"/>
    </reaction>
</comment>
<dbReference type="InterPro" id="IPR010513">
    <property type="entry name" value="KEN_dom"/>
</dbReference>
<name>A0A8J2JX65_9HEXA</name>
<evidence type="ECO:0000256" key="13">
    <source>
        <dbReference type="ARBA" id="ARBA00022840"/>
    </source>
</evidence>
<proteinExistence type="predicted"/>
<dbReference type="GO" id="GO:0051082">
    <property type="term" value="F:unfolded protein binding"/>
    <property type="evidence" value="ECO:0007669"/>
    <property type="project" value="TreeGrafter"/>
</dbReference>
<dbReference type="EMBL" id="CAJVCH010142908">
    <property type="protein sequence ID" value="CAG7727004.1"/>
    <property type="molecule type" value="Genomic_DNA"/>
</dbReference>
<evidence type="ECO:0000256" key="2">
    <source>
        <dbReference type="ARBA" id="ARBA00004115"/>
    </source>
</evidence>
<evidence type="ECO:0000256" key="11">
    <source>
        <dbReference type="ARBA" id="ARBA00022801"/>
    </source>
</evidence>
<dbReference type="PROSITE" id="PS00108">
    <property type="entry name" value="PROTEIN_KINASE_ST"/>
    <property type="match status" value="1"/>
</dbReference>
<protein>
    <recommendedName>
        <fullName evidence="3">non-specific serine/threonine protein kinase</fullName>
        <ecNumber evidence="3">2.7.11.1</ecNumber>
    </recommendedName>
</protein>
<dbReference type="InterPro" id="IPR000719">
    <property type="entry name" value="Prot_kinase_dom"/>
</dbReference>
<evidence type="ECO:0000259" key="21">
    <source>
        <dbReference type="PROSITE" id="PS51392"/>
    </source>
</evidence>
<dbReference type="Proteomes" id="UP000708208">
    <property type="component" value="Unassembled WGS sequence"/>
</dbReference>
<evidence type="ECO:0000313" key="22">
    <source>
        <dbReference type="EMBL" id="CAG7727004.1"/>
    </source>
</evidence>
<dbReference type="SMART" id="SM00564">
    <property type="entry name" value="PQQ"/>
    <property type="match status" value="3"/>
</dbReference>
<comment type="subcellular location">
    <subcellularLocation>
        <location evidence="2">Endoplasmic reticulum membrane</location>
        <topology evidence="2">Single-pass type I membrane protein</topology>
    </subcellularLocation>
</comment>